<evidence type="ECO:0000256" key="4">
    <source>
        <dbReference type="SAM" id="SignalP"/>
    </source>
</evidence>
<dbReference type="GO" id="GO:0009251">
    <property type="term" value="P:glucan catabolic process"/>
    <property type="evidence" value="ECO:0007669"/>
    <property type="project" value="TreeGrafter"/>
</dbReference>
<dbReference type="Gene3D" id="2.60.120.260">
    <property type="entry name" value="Galactose-binding domain-like"/>
    <property type="match status" value="4"/>
</dbReference>
<feature type="domain" description="F5/8 type C" evidence="5">
    <location>
        <begin position="804"/>
        <end position="945"/>
    </location>
</feature>
<evidence type="ECO:0000313" key="6">
    <source>
        <dbReference type="EMBL" id="RZS91135.1"/>
    </source>
</evidence>
<comment type="caution">
    <text evidence="6">The sequence shown here is derived from an EMBL/GenBank/DDBJ whole genome shotgun (WGS) entry which is preliminary data.</text>
</comment>
<gene>
    <name evidence="6" type="ORF">EV189_0369</name>
</gene>
<dbReference type="Pfam" id="PF00150">
    <property type="entry name" value="Cellulase"/>
    <property type="match status" value="1"/>
</dbReference>
<keyword evidence="7" id="KW-1185">Reference proteome</keyword>
<keyword evidence="4" id="KW-0732">Signal</keyword>
<dbReference type="EMBL" id="SGXD01000001">
    <property type="protein sequence ID" value="RZS91135.1"/>
    <property type="molecule type" value="Genomic_DNA"/>
</dbReference>
<dbReference type="SUPFAM" id="SSF49785">
    <property type="entry name" value="Galactose-binding domain-like"/>
    <property type="match status" value="4"/>
</dbReference>
<feature type="compositionally biased region" description="Low complexity" evidence="3">
    <location>
        <begin position="211"/>
        <end position="228"/>
    </location>
</feature>
<feature type="domain" description="F5/8 type C" evidence="5">
    <location>
        <begin position="60"/>
        <end position="204"/>
    </location>
</feature>
<dbReference type="Proteomes" id="UP000293638">
    <property type="component" value="Unassembled WGS sequence"/>
</dbReference>
<feature type="domain" description="F5/8 type C" evidence="5">
    <location>
        <begin position="230"/>
        <end position="317"/>
    </location>
</feature>
<accession>A0A4Q7NVE3</accession>
<proteinExistence type="predicted"/>
<evidence type="ECO:0000313" key="7">
    <source>
        <dbReference type="Proteomes" id="UP000293638"/>
    </source>
</evidence>
<sequence>MNKRRPLPVAVAIASLLLSVLSHAPAAHASGLGSVDFLKASGHVLKTNAGTGKTINLRGTNVGGWLTQEDWMSPLGEFALDRTGWSATASSGPAENVLDGSRSTVWSTGASQSGGEWLRIDLGATTFFDRLSVDDSASPGQYARNLDVETSKDGSAWTSVANQPGAEGVTTVRFALQAARYLRVTQTGDAAVPWSVSELNLFDDPTLHPGSQTATASSSSVNTSPSMAVDGNPSTVWQTGTPQVPGQSITVDLGRVVAADKVLFDSGADTANDYPRSWQVATSEDGSTFVQAASGYGHNRVIQADFQGFKYPRYLRITSTGTADQWWSIAEIAVSTGTTLDRSGWVATATGGDAPVNALDGDVNTRWTTGTAQTAGQKFQVDMGALTTLNDVAIDTAKNTTSEGDWARGFTLELSRDGTTWTTAATGAGTFKATNISFPAQAARYLRLTQTGSALQWWSIGELTAGLYNDDYNLNTTLTQRFGVTGAQAVIDAHRDTWLQTSDLDSIKAAGLNYIRVPIGWNTFLNLDGTWKASPWDRLDWVVREASSRGIYVLLDLHTVPGGGCSWASCGRVGPSPNSFWGTPRYQDQVDDIWKAMASRYAGNPGVAGYDLINEPLVDPAEDAADIQQKNDYFNRLYKTVRAVDPDHVVVMPAFLGADSVAKPATYGWTNVMYEFHPYDMSGPKDWTAQDNLVTNELAAIPDRFAAFGAPLLVGEFSLYYNDDEWARFMAGLNAASVSWSNWAYKVKGAADDGFAYWGQYYDDPQPVPIVNSDDQATFTAKLRQFDTSRFHENTGLVGVIKQFSGGRSAYAPKVVSHDGWTATASSTATNSSPAWGIDGTNGAGWYSGRNMTGDEWYEIDMGAAQSVAMITVQTPTASVDDYPRGFDIEVSTNGVTWTRVATGAGYGWKRPIATAPSTARFIRIAQTGSAPQWWSIDDVTVYSSY</sequence>
<reference evidence="6 7" key="1">
    <citation type="submission" date="2019-02" db="EMBL/GenBank/DDBJ databases">
        <title>Genomic Encyclopedia of Type Strains, Phase IV (KMG-IV): sequencing the most valuable type-strain genomes for metagenomic binning, comparative biology and taxonomic classification.</title>
        <authorList>
            <person name="Goeker M."/>
        </authorList>
    </citation>
    <scope>NUCLEOTIDE SEQUENCE [LARGE SCALE GENOMIC DNA]</scope>
    <source>
        <strain evidence="6 7">DSM 45622</strain>
    </source>
</reference>
<dbReference type="InterPro" id="IPR001547">
    <property type="entry name" value="Glyco_hydro_5"/>
</dbReference>
<protein>
    <submittedName>
        <fullName evidence="6">Aryl-phospho-beta-D-glucosidase BglC (GH1 family)</fullName>
    </submittedName>
</protein>
<dbReference type="Pfam" id="PF00754">
    <property type="entry name" value="F5_F8_type_C"/>
    <property type="match status" value="4"/>
</dbReference>
<feature type="domain" description="F5/8 type C" evidence="5">
    <location>
        <begin position="322"/>
        <end position="470"/>
    </location>
</feature>
<dbReference type="AlphaFoldDB" id="A0A4Q7NVE3"/>
<organism evidence="6 7">
    <name type="scientific">Motilibacter rhizosphaerae</name>
    <dbReference type="NCBI Taxonomy" id="598652"/>
    <lineage>
        <taxon>Bacteria</taxon>
        <taxon>Bacillati</taxon>
        <taxon>Actinomycetota</taxon>
        <taxon>Actinomycetes</taxon>
        <taxon>Motilibacterales</taxon>
        <taxon>Motilibacteraceae</taxon>
        <taxon>Motilibacter</taxon>
    </lineage>
</organism>
<evidence type="ECO:0000256" key="2">
    <source>
        <dbReference type="ARBA" id="ARBA00023295"/>
    </source>
</evidence>
<dbReference type="InterPro" id="IPR000421">
    <property type="entry name" value="FA58C"/>
</dbReference>
<feature type="chain" id="PRO_5039435938" evidence="4">
    <location>
        <begin position="30"/>
        <end position="946"/>
    </location>
</feature>
<evidence type="ECO:0000256" key="1">
    <source>
        <dbReference type="ARBA" id="ARBA00022801"/>
    </source>
</evidence>
<keyword evidence="2" id="KW-0326">Glycosidase</keyword>
<dbReference type="InterPro" id="IPR050386">
    <property type="entry name" value="Glycosyl_hydrolase_5"/>
</dbReference>
<dbReference type="Gene3D" id="3.20.20.80">
    <property type="entry name" value="Glycosidases"/>
    <property type="match status" value="1"/>
</dbReference>
<feature type="region of interest" description="Disordered" evidence="3">
    <location>
        <begin position="207"/>
        <end position="240"/>
    </location>
</feature>
<keyword evidence="1" id="KW-0378">Hydrolase</keyword>
<dbReference type="GO" id="GO:0009986">
    <property type="term" value="C:cell surface"/>
    <property type="evidence" value="ECO:0007669"/>
    <property type="project" value="TreeGrafter"/>
</dbReference>
<dbReference type="InterPro" id="IPR008979">
    <property type="entry name" value="Galactose-bd-like_sf"/>
</dbReference>
<evidence type="ECO:0000259" key="5">
    <source>
        <dbReference type="PROSITE" id="PS50022"/>
    </source>
</evidence>
<dbReference type="PANTHER" id="PTHR31297:SF42">
    <property type="entry name" value="GLYCOSIDE HYDROLASE FAMILY 5 DOMAIN-CONTAINING PROTEIN"/>
    <property type="match status" value="1"/>
</dbReference>
<dbReference type="GO" id="GO:0005576">
    <property type="term" value="C:extracellular region"/>
    <property type="evidence" value="ECO:0007669"/>
    <property type="project" value="TreeGrafter"/>
</dbReference>
<name>A0A4Q7NVE3_9ACTN</name>
<dbReference type="PROSITE" id="PS50022">
    <property type="entry name" value="FA58C_3"/>
    <property type="match status" value="4"/>
</dbReference>
<evidence type="ECO:0000256" key="3">
    <source>
        <dbReference type="SAM" id="MobiDB-lite"/>
    </source>
</evidence>
<dbReference type="InterPro" id="IPR017853">
    <property type="entry name" value="GH"/>
</dbReference>
<feature type="signal peptide" evidence="4">
    <location>
        <begin position="1"/>
        <end position="29"/>
    </location>
</feature>
<dbReference type="PANTHER" id="PTHR31297">
    <property type="entry name" value="GLUCAN ENDO-1,6-BETA-GLUCOSIDASE B"/>
    <property type="match status" value="1"/>
</dbReference>
<dbReference type="OrthoDB" id="9806701at2"/>
<dbReference type="GO" id="GO:0008422">
    <property type="term" value="F:beta-glucosidase activity"/>
    <property type="evidence" value="ECO:0007669"/>
    <property type="project" value="TreeGrafter"/>
</dbReference>
<dbReference type="SUPFAM" id="SSF51445">
    <property type="entry name" value="(Trans)glycosidases"/>
    <property type="match status" value="1"/>
</dbReference>